<dbReference type="PANTHER" id="PTHR43777">
    <property type="entry name" value="MOLYBDENUM COFACTOR CYTIDYLYLTRANSFERASE"/>
    <property type="match status" value="1"/>
</dbReference>
<dbReference type="SUPFAM" id="SSF53448">
    <property type="entry name" value="Nucleotide-diphospho-sugar transferases"/>
    <property type="match status" value="1"/>
</dbReference>
<dbReference type="Proteomes" id="UP000627464">
    <property type="component" value="Unassembled WGS sequence"/>
</dbReference>
<reference evidence="4" key="1">
    <citation type="journal article" date="2019" name="Int. J. Syst. Evol. Microbiol.">
        <title>The Global Catalogue of Microorganisms (GCM) 10K type strain sequencing project: providing services to taxonomists for standard genome sequencing and annotation.</title>
        <authorList>
            <consortium name="The Broad Institute Genomics Platform"/>
            <consortium name="The Broad Institute Genome Sequencing Center for Infectious Disease"/>
            <person name="Wu L."/>
            <person name="Ma J."/>
        </authorList>
    </citation>
    <scope>NUCLEOTIDE SEQUENCE [LARGE SCALE GENOMIC DNA]</scope>
    <source>
        <strain evidence="4">CGMCC 1.12806</strain>
    </source>
</reference>
<dbReference type="InterPro" id="IPR025877">
    <property type="entry name" value="MobA-like_NTP_Trfase"/>
</dbReference>
<name>A0ABQ1GD10_9GAMM</name>
<dbReference type="EMBL" id="BMFZ01000003">
    <property type="protein sequence ID" value="GGA41449.1"/>
    <property type="molecule type" value="Genomic_DNA"/>
</dbReference>
<evidence type="ECO:0000256" key="1">
    <source>
        <dbReference type="ARBA" id="ARBA00022842"/>
    </source>
</evidence>
<evidence type="ECO:0000259" key="2">
    <source>
        <dbReference type="Pfam" id="PF12804"/>
    </source>
</evidence>
<dbReference type="RefSeq" id="WP_188472181.1">
    <property type="nucleotide sequence ID" value="NZ_BMFZ01000003.1"/>
</dbReference>
<proteinExistence type="predicted"/>
<organism evidence="3 4">
    <name type="scientific">Hafnia psychrotolerans</name>
    <dbReference type="NCBI Taxonomy" id="1477018"/>
    <lineage>
        <taxon>Bacteria</taxon>
        <taxon>Pseudomonadati</taxon>
        <taxon>Pseudomonadota</taxon>
        <taxon>Gammaproteobacteria</taxon>
        <taxon>Enterobacterales</taxon>
        <taxon>Hafniaceae</taxon>
        <taxon>Hafnia</taxon>
    </lineage>
</organism>
<dbReference type="Pfam" id="PF12804">
    <property type="entry name" value="NTP_transf_3"/>
    <property type="match status" value="1"/>
</dbReference>
<keyword evidence="1" id="KW-0460">Magnesium</keyword>
<sequence>MAGIILLAAGLGSRFIAAGGEGNKLNATLTETAENATSIFDVTLGQALKSGLAVHVVTRTGNIQVQVSCRRAGVPFTLTESAGTGGSIAAGVRDTPEWDGWLVHLADMPFVTPDIFATVADTLHLKPVVRPFWQNEPGHPVGFSREMGDKLLQLHGDHDAHELIRSHDLLRIDFNTSSVITDIDLPEDLSHSLLALNGTIHAAS</sequence>
<evidence type="ECO:0000313" key="4">
    <source>
        <dbReference type="Proteomes" id="UP000627464"/>
    </source>
</evidence>
<evidence type="ECO:0000313" key="3">
    <source>
        <dbReference type="EMBL" id="GGA41449.1"/>
    </source>
</evidence>
<gene>
    <name evidence="3" type="ORF">GCM10011328_15530</name>
</gene>
<protein>
    <recommendedName>
        <fullName evidence="2">MobA-like NTP transferase domain-containing protein</fullName>
    </recommendedName>
</protein>
<dbReference type="Gene3D" id="3.90.550.10">
    <property type="entry name" value="Spore Coat Polysaccharide Biosynthesis Protein SpsA, Chain A"/>
    <property type="match status" value="1"/>
</dbReference>
<dbReference type="InterPro" id="IPR029044">
    <property type="entry name" value="Nucleotide-diphossugar_trans"/>
</dbReference>
<feature type="domain" description="MobA-like NTP transferase" evidence="2">
    <location>
        <begin position="5"/>
        <end position="167"/>
    </location>
</feature>
<dbReference type="PANTHER" id="PTHR43777:SF1">
    <property type="entry name" value="MOLYBDENUM COFACTOR CYTIDYLYLTRANSFERASE"/>
    <property type="match status" value="1"/>
</dbReference>
<comment type="caution">
    <text evidence="3">The sequence shown here is derived from an EMBL/GenBank/DDBJ whole genome shotgun (WGS) entry which is preliminary data.</text>
</comment>
<keyword evidence="4" id="KW-1185">Reference proteome</keyword>
<accession>A0ABQ1GD10</accession>